<sequence>MGKRKGDMVGESVAAEQDRKEAAEGTAARDKVVGGGVADEDDGDRSFDELGLDSRLIRALLKKGADKPIPIQQVAIPLILEGKDVVARAKTGSGKTFANLLPVLQKLFAESGSTSRDGMRVLVLVPTRELCQQAKQCCRFTMRFRPL</sequence>
<protein>
    <submittedName>
        <fullName evidence="1">Uncharacterized protein</fullName>
    </submittedName>
</protein>
<organism evidence="1 2">
    <name type="scientific">Melastoma candidum</name>
    <dbReference type="NCBI Taxonomy" id="119954"/>
    <lineage>
        <taxon>Eukaryota</taxon>
        <taxon>Viridiplantae</taxon>
        <taxon>Streptophyta</taxon>
        <taxon>Embryophyta</taxon>
        <taxon>Tracheophyta</taxon>
        <taxon>Spermatophyta</taxon>
        <taxon>Magnoliopsida</taxon>
        <taxon>eudicotyledons</taxon>
        <taxon>Gunneridae</taxon>
        <taxon>Pentapetalae</taxon>
        <taxon>rosids</taxon>
        <taxon>malvids</taxon>
        <taxon>Myrtales</taxon>
        <taxon>Melastomataceae</taxon>
        <taxon>Melastomatoideae</taxon>
        <taxon>Melastomateae</taxon>
        <taxon>Melastoma</taxon>
    </lineage>
</organism>
<proteinExistence type="predicted"/>
<name>A0ACB9S1V9_9MYRT</name>
<evidence type="ECO:0000313" key="2">
    <source>
        <dbReference type="Proteomes" id="UP001057402"/>
    </source>
</evidence>
<evidence type="ECO:0000313" key="1">
    <source>
        <dbReference type="EMBL" id="KAI4385273.1"/>
    </source>
</evidence>
<keyword evidence="2" id="KW-1185">Reference proteome</keyword>
<gene>
    <name evidence="1" type="ORF">MLD38_003320</name>
</gene>
<comment type="caution">
    <text evidence="1">The sequence shown here is derived from an EMBL/GenBank/DDBJ whole genome shotgun (WGS) entry which is preliminary data.</text>
</comment>
<reference evidence="2" key="1">
    <citation type="journal article" date="2023" name="Front. Plant Sci.">
        <title>Chromosomal-level genome assembly of Melastoma candidum provides insights into trichome evolution.</title>
        <authorList>
            <person name="Zhong Y."/>
            <person name="Wu W."/>
            <person name="Sun C."/>
            <person name="Zou P."/>
            <person name="Liu Y."/>
            <person name="Dai S."/>
            <person name="Zhou R."/>
        </authorList>
    </citation>
    <scope>NUCLEOTIDE SEQUENCE [LARGE SCALE GENOMIC DNA]</scope>
</reference>
<dbReference type="EMBL" id="CM042881">
    <property type="protein sequence ID" value="KAI4385273.1"/>
    <property type="molecule type" value="Genomic_DNA"/>
</dbReference>
<dbReference type="Proteomes" id="UP001057402">
    <property type="component" value="Chromosome 2"/>
</dbReference>
<accession>A0ACB9S1V9</accession>